<organism evidence="4 5">
    <name type="scientific">Asticcacaulis benevestitus DSM 16100 = ATCC BAA-896</name>
    <dbReference type="NCBI Taxonomy" id="1121022"/>
    <lineage>
        <taxon>Bacteria</taxon>
        <taxon>Pseudomonadati</taxon>
        <taxon>Pseudomonadota</taxon>
        <taxon>Alphaproteobacteria</taxon>
        <taxon>Caulobacterales</taxon>
        <taxon>Caulobacteraceae</taxon>
        <taxon>Asticcacaulis</taxon>
    </lineage>
</organism>
<feature type="transmembrane region" description="Helical" evidence="1">
    <location>
        <begin position="48"/>
        <end position="67"/>
    </location>
</feature>
<evidence type="ECO:0008006" key="6">
    <source>
        <dbReference type="Google" id="ProtNLM"/>
    </source>
</evidence>
<dbReference type="NCBIfam" id="TIGR00254">
    <property type="entry name" value="GGDEF"/>
    <property type="match status" value="1"/>
</dbReference>
<evidence type="ECO:0000313" key="5">
    <source>
        <dbReference type="Proteomes" id="UP000017837"/>
    </source>
</evidence>
<feature type="transmembrane region" description="Helical" evidence="1">
    <location>
        <begin position="148"/>
        <end position="165"/>
    </location>
</feature>
<keyword evidence="1" id="KW-1133">Transmembrane helix</keyword>
<dbReference type="InterPro" id="IPR001633">
    <property type="entry name" value="EAL_dom"/>
</dbReference>
<evidence type="ECO:0000313" key="4">
    <source>
        <dbReference type="EMBL" id="ESQ91840.1"/>
    </source>
</evidence>
<dbReference type="Pfam" id="PF00990">
    <property type="entry name" value="GGDEF"/>
    <property type="match status" value="1"/>
</dbReference>
<dbReference type="SUPFAM" id="SSF55073">
    <property type="entry name" value="Nucleotide cyclase"/>
    <property type="match status" value="1"/>
</dbReference>
<feature type="domain" description="EAL" evidence="2">
    <location>
        <begin position="385"/>
        <end position="635"/>
    </location>
</feature>
<dbReference type="RefSeq" id="WP_018082282.1">
    <property type="nucleotide sequence ID" value="NZ_AQWM01000012.1"/>
</dbReference>
<dbReference type="OrthoDB" id="7167813at2"/>
<dbReference type="Gene3D" id="3.20.20.450">
    <property type="entry name" value="EAL domain"/>
    <property type="match status" value="1"/>
</dbReference>
<evidence type="ECO:0000256" key="1">
    <source>
        <dbReference type="SAM" id="Phobius"/>
    </source>
</evidence>
<dbReference type="PATRIC" id="fig|1121022.4.peg.1896"/>
<dbReference type="InterPro" id="IPR050706">
    <property type="entry name" value="Cyclic-di-GMP_PDE-like"/>
</dbReference>
<dbReference type="SMART" id="SM00267">
    <property type="entry name" value="GGDEF"/>
    <property type="match status" value="1"/>
</dbReference>
<sequence length="653" mass="71735">MSPAAALSRLYCRLSVGLTGAEPSSEDALPNTKSVADAFATTMRTSMCYFLVFAGLYFTINTLFYRVPGDPGLIPGVSLATLVLCVLFWAYNRQRASVVRLEMTGHVVGLAFIGNALLDIVMQYQSIKLMYLVLLVPAFAVSGVRPRVIYSTSLASITGLLAATYWLDRTQLTNCAWVAFASLVIAVGISRVTRSAMLRAVKLKIDSDQNRDQAILLAANDALTGLPNRRAFLKALDEHLAHDAGFYLGLVDLDGFKPINDIYGHSYGDQVLVEVSRRLRASCGHQSTVARLGGDEFAVIIPGVDEPALRSLGDAMCVALAEPYSLNNETAFLSASIGFTERMRGESNTSKLLERSDYALYEAKELSRGIAVLFDRGHEELIRSTKAVEQALRGIDRDRELTLAFQPQYDLKENKIVGFEALARWHSEKLGQVPPDVFIRAAERSGLITSLTPTLLAKALDAASSWPDDLRISFNLSARDLLSPRSVDRILDVVRASGVRAERIELEITETAMLTDFAQALKATSRLSDTGCRIALDDFGSGYTNFSYLNQIKVHTVKIDRSFVLALEQGDHAKKIIKSMIELAGNLGMEHVIEGVETAHELKVMRSVGARMIQGYMFGKPMPADDIAAYLSSHDSDRFKLRPAKLLRSIETC</sequence>
<dbReference type="CDD" id="cd01948">
    <property type="entry name" value="EAL"/>
    <property type="match status" value="1"/>
</dbReference>
<evidence type="ECO:0000259" key="3">
    <source>
        <dbReference type="PROSITE" id="PS50887"/>
    </source>
</evidence>
<reference evidence="4 5" key="1">
    <citation type="journal article" date="2014" name="Nature">
        <title>Sequential evolution of bacterial morphology by co-option of a developmental regulator.</title>
        <authorList>
            <person name="Jiang C."/>
            <person name="Brown P.J."/>
            <person name="Ducret A."/>
            <person name="Brun Y.V."/>
        </authorList>
    </citation>
    <scope>NUCLEOTIDE SEQUENCE [LARGE SCALE GENOMIC DNA]</scope>
    <source>
        <strain evidence="4 5">DSM 16100</strain>
    </source>
</reference>
<dbReference type="SUPFAM" id="SSF141868">
    <property type="entry name" value="EAL domain-like"/>
    <property type="match status" value="1"/>
</dbReference>
<dbReference type="Gene3D" id="3.30.70.270">
    <property type="match status" value="1"/>
</dbReference>
<dbReference type="SMART" id="SM00052">
    <property type="entry name" value="EAL"/>
    <property type="match status" value="1"/>
</dbReference>
<protein>
    <recommendedName>
        <fullName evidence="6">Diguanylate cyclase</fullName>
    </recommendedName>
</protein>
<accession>V4Q1X3</accession>
<dbReference type="InterPro" id="IPR035919">
    <property type="entry name" value="EAL_sf"/>
</dbReference>
<dbReference type="Pfam" id="PF00563">
    <property type="entry name" value="EAL"/>
    <property type="match status" value="1"/>
</dbReference>
<dbReference type="PROSITE" id="PS50887">
    <property type="entry name" value="GGDEF"/>
    <property type="match status" value="1"/>
</dbReference>
<feature type="transmembrane region" description="Helical" evidence="1">
    <location>
        <begin position="73"/>
        <end position="91"/>
    </location>
</feature>
<dbReference type="InterPro" id="IPR000160">
    <property type="entry name" value="GGDEF_dom"/>
</dbReference>
<dbReference type="InterPro" id="IPR043128">
    <property type="entry name" value="Rev_trsase/Diguanyl_cyclase"/>
</dbReference>
<gene>
    <name evidence="4" type="ORF">ABENE_09410</name>
</gene>
<dbReference type="GO" id="GO:0071111">
    <property type="term" value="F:cyclic-guanylate-specific phosphodiesterase activity"/>
    <property type="evidence" value="ECO:0007669"/>
    <property type="project" value="InterPro"/>
</dbReference>
<evidence type="ECO:0000259" key="2">
    <source>
        <dbReference type="PROSITE" id="PS50883"/>
    </source>
</evidence>
<dbReference type="PANTHER" id="PTHR33121">
    <property type="entry name" value="CYCLIC DI-GMP PHOSPHODIESTERASE PDEF"/>
    <property type="match status" value="1"/>
</dbReference>
<dbReference type="PROSITE" id="PS50883">
    <property type="entry name" value="EAL"/>
    <property type="match status" value="1"/>
</dbReference>
<dbReference type="AlphaFoldDB" id="V4Q1X3"/>
<dbReference type="CDD" id="cd01949">
    <property type="entry name" value="GGDEF"/>
    <property type="match status" value="1"/>
</dbReference>
<dbReference type="PANTHER" id="PTHR33121:SF71">
    <property type="entry name" value="OXYGEN SENSOR PROTEIN DOSP"/>
    <property type="match status" value="1"/>
</dbReference>
<keyword evidence="1" id="KW-0812">Transmembrane</keyword>
<dbReference type="eggNOG" id="COG5001">
    <property type="taxonomic scope" value="Bacteria"/>
</dbReference>
<feature type="transmembrane region" description="Helical" evidence="1">
    <location>
        <begin position="171"/>
        <end position="189"/>
    </location>
</feature>
<proteinExistence type="predicted"/>
<dbReference type="STRING" id="1121022.GCA_000376105_02618"/>
<comment type="caution">
    <text evidence="4">The sequence shown here is derived from an EMBL/GenBank/DDBJ whole genome shotgun (WGS) entry which is preliminary data.</text>
</comment>
<name>V4Q1X3_9CAUL</name>
<dbReference type="Proteomes" id="UP000017837">
    <property type="component" value="Unassembled WGS sequence"/>
</dbReference>
<dbReference type="InterPro" id="IPR029787">
    <property type="entry name" value="Nucleotide_cyclase"/>
</dbReference>
<keyword evidence="1" id="KW-0472">Membrane</keyword>
<feature type="domain" description="GGDEF" evidence="3">
    <location>
        <begin position="244"/>
        <end position="376"/>
    </location>
</feature>
<feature type="transmembrane region" description="Helical" evidence="1">
    <location>
        <begin position="98"/>
        <end position="118"/>
    </location>
</feature>
<keyword evidence="5" id="KW-1185">Reference proteome</keyword>
<dbReference type="EMBL" id="AWGB01000015">
    <property type="protein sequence ID" value="ESQ91840.1"/>
    <property type="molecule type" value="Genomic_DNA"/>
</dbReference>